<sequence length="93" mass="9703">MNAVPTAPADPDLPSGALPDSLGFPKTPSPSLAFDLLFPVAKSTTCDAREQSAQVKPHPPLCSPLMPAEAKIVVGEQRCAAIGLETLREASYC</sequence>
<protein>
    <submittedName>
        <fullName evidence="2">Uncharacterized protein</fullName>
    </submittedName>
</protein>
<comment type="caution">
    <text evidence="2">The sequence shown here is derived from an EMBL/GenBank/DDBJ whole genome shotgun (WGS) entry which is preliminary data.</text>
</comment>
<gene>
    <name evidence="2" type="ORF">E5288_WYG004226</name>
</gene>
<accession>A0A6B0R843</accession>
<evidence type="ECO:0000256" key="1">
    <source>
        <dbReference type="SAM" id="MobiDB-lite"/>
    </source>
</evidence>
<dbReference type="AlphaFoldDB" id="A0A6B0R843"/>
<proteinExistence type="predicted"/>
<keyword evidence="3" id="KW-1185">Reference proteome</keyword>
<dbReference type="EMBL" id="VBQZ03000024">
    <property type="protein sequence ID" value="MXQ85151.1"/>
    <property type="molecule type" value="Genomic_DNA"/>
</dbReference>
<reference evidence="2" key="1">
    <citation type="submission" date="2019-10" db="EMBL/GenBank/DDBJ databases">
        <title>The sequence and de novo assembly of the wild yak genome.</title>
        <authorList>
            <person name="Liu Y."/>
        </authorList>
    </citation>
    <scope>NUCLEOTIDE SEQUENCE [LARGE SCALE GENOMIC DNA]</scope>
    <source>
        <strain evidence="2">WY2019</strain>
    </source>
</reference>
<evidence type="ECO:0000313" key="2">
    <source>
        <dbReference type="EMBL" id="MXQ85151.1"/>
    </source>
</evidence>
<organism evidence="2 3">
    <name type="scientific">Bos mutus</name>
    <name type="common">wild yak</name>
    <dbReference type="NCBI Taxonomy" id="72004"/>
    <lineage>
        <taxon>Eukaryota</taxon>
        <taxon>Metazoa</taxon>
        <taxon>Chordata</taxon>
        <taxon>Craniata</taxon>
        <taxon>Vertebrata</taxon>
        <taxon>Euteleostomi</taxon>
        <taxon>Mammalia</taxon>
        <taxon>Eutheria</taxon>
        <taxon>Laurasiatheria</taxon>
        <taxon>Artiodactyla</taxon>
        <taxon>Ruminantia</taxon>
        <taxon>Pecora</taxon>
        <taxon>Bovidae</taxon>
        <taxon>Bovinae</taxon>
        <taxon>Bos</taxon>
    </lineage>
</organism>
<evidence type="ECO:0000313" key="3">
    <source>
        <dbReference type="Proteomes" id="UP000322234"/>
    </source>
</evidence>
<dbReference type="Proteomes" id="UP000322234">
    <property type="component" value="Unassembled WGS sequence"/>
</dbReference>
<feature type="region of interest" description="Disordered" evidence="1">
    <location>
        <begin position="1"/>
        <end position="24"/>
    </location>
</feature>
<name>A0A6B0R843_9CETA</name>